<feature type="transmembrane region" description="Helical" evidence="1">
    <location>
        <begin position="52"/>
        <end position="74"/>
    </location>
</feature>
<comment type="caution">
    <text evidence="2">The sequence shown here is derived from an EMBL/GenBank/DDBJ whole genome shotgun (WGS) entry which is preliminary data.</text>
</comment>
<organism evidence="2 3">
    <name type="scientific">Xanthocytophaga flava</name>
    <dbReference type="NCBI Taxonomy" id="3048013"/>
    <lineage>
        <taxon>Bacteria</taxon>
        <taxon>Pseudomonadati</taxon>
        <taxon>Bacteroidota</taxon>
        <taxon>Cytophagia</taxon>
        <taxon>Cytophagales</taxon>
        <taxon>Rhodocytophagaceae</taxon>
        <taxon>Xanthocytophaga</taxon>
    </lineage>
</organism>
<dbReference type="RefSeq" id="WP_313994436.1">
    <property type="nucleotide sequence ID" value="NZ_JASJOT010000004.1"/>
</dbReference>
<keyword evidence="1" id="KW-0812">Transmembrane</keyword>
<protein>
    <submittedName>
        <fullName evidence="2">Uncharacterized protein</fullName>
    </submittedName>
</protein>
<keyword evidence="3" id="KW-1185">Reference proteome</keyword>
<gene>
    <name evidence="2" type="ORF">QNI19_08290</name>
</gene>
<evidence type="ECO:0000313" key="2">
    <source>
        <dbReference type="EMBL" id="MDJ1492927.1"/>
    </source>
</evidence>
<reference evidence="2 3" key="1">
    <citation type="submission" date="2023-05" db="EMBL/GenBank/DDBJ databases">
        <authorList>
            <person name="Zhang X."/>
        </authorList>
    </citation>
    <scope>NUCLEOTIDE SEQUENCE [LARGE SCALE GENOMIC DNA]</scope>
    <source>
        <strain evidence="2 3">DM2B3-1</strain>
    </source>
</reference>
<accession>A0ABT7CGZ3</accession>
<name>A0ABT7CGZ3_9BACT</name>
<proteinExistence type="predicted"/>
<dbReference type="Proteomes" id="UP001228581">
    <property type="component" value="Unassembled WGS sequence"/>
</dbReference>
<feature type="transmembrane region" description="Helical" evidence="1">
    <location>
        <begin position="21"/>
        <end position="46"/>
    </location>
</feature>
<keyword evidence="1" id="KW-1133">Transmembrane helix</keyword>
<evidence type="ECO:0000313" key="3">
    <source>
        <dbReference type="Proteomes" id="UP001228581"/>
    </source>
</evidence>
<evidence type="ECO:0000256" key="1">
    <source>
        <dbReference type="SAM" id="Phobius"/>
    </source>
</evidence>
<keyword evidence="1" id="KW-0472">Membrane</keyword>
<sequence length="135" mass="15916">MLQRTEFRIREDLFPAAKERYMLLFYKGISYPIIGMSLLFFVVAIRVEDFSIFIYTLLIAIASGLLISILRNIFINKSIRTYRIIINEKGIENVESNAAFKFIEWHNMDYIEKHEGIWVIDITVLSIIRWFTGQG</sequence>
<dbReference type="EMBL" id="JASJOT010000004">
    <property type="protein sequence ID" value="MDJ1492927.1"/>
    <property type="molecule type" value="Genomic_DNA"/>
</dbReference>